<reference evidence="1" key="1">
    <citation type="submission" date="2014-11" db="EMBL/GenBank/DDBJ databases">
        <authorList>
            <person name="Amaro Gonzalez C."/>
        </authorList>
    </citation>
    <scope>NUCLEOTIDE SEQUENCE</scope>
</reference>
<accession>A0A0E9Y092</accession>
<organism evidence="1">
    <name type="scientific">Anguilla anguilla</name>
    <name type="common">European freshwater eel</name>
    <name type="synonym">Muraena anguilla</name>
    <dbReference type="NCBI Taxonomy" id="7936"/>
    <lineage>
        <taxon>Eukaryota</taxon>
        <taxon>Metazoa</taxon>
        <taxon>Chordata</taxon>
        <taxon>Craniata</taxon>
        <taxon>Vertebrata</taxon>
        <taxon>Euteleostomi</taxon>
        <taxon>Actinopterygii</taxon>
        <taxon>Neopterygii</taxon>
        <taxon>Teleostei</taxon>
        <taxon>Anguilliformes</taxon>
        <taxon>Anguillidae</taxon>
        <taxon>Anguilla</taxon>
    </lineage>
</organism>
<protein>
    <submittedName>
        <fullName evidence="1">Uncharacterized protein</fullName>
    </submittedName>
</protein>
<sequence length="32" mass="3630">MIYAQMVSKTYSLSSKYCITLSLESSLKRQVA</sequence>
<name>A0A0E9Y092_ANGAN</name>
<dbReference type="AlphaFoldDB" id="A0A0E9Y092"/>
<reference evidence="1" key="2">
    <citation type="journal article" date="2015" name="Fish Shellfish Immunol.">
        <title>Early steps in the European eel (Anguilla anguilla)-Vibrio vulnificus interaction in the gills: Role of the RtxA13 toxin.</title>
        <authorList>
            <person name="Callol A."/>
            <person name="Pajuelo D."/>
            <person name="Ebbesson L."/>
            <person name="Teles M."/>
            <person name="MacKenzie S."/>
            <person name="Amaro C."/>
        </authorList>
    </citation>
    <scope>NUCLEOTIDE SEQUENCE</scope>
</reference>
<evidence type="ECO:0000313" key="1">
    <source>
        <dbReference type="EMBL" id="JAI08408.1"/>
    </source>
</evidence>
<proteinExistence type="predicted"/>
<dbReference type="EMBL" id="GBXM01000170">
    <property type="protein sequence ID" value="JAI08408.1"/>
    <property type="molecule type" value="Transcribed_RNA"/>
</dbReference>